<gene>
    <name evidence="3" type="ORF">NHG85_16170</name>
</gene>
<evidence type="ECO:0000313" key="4">
    <source>
        <dbReference type="Proteomes" id="UP001139477"/>
    </source>
</evidence>
<dbReference type="InterPro" id="IPR007516">
    <property type="entry name" value="Co_F420_Hydgase/DH_bsu_N"/>
</dbReference>
<reference evidence="3" key="1">
    <citation type="submission" date="2022-06" db="EMBL/GenBank/DDBJ databases">
        <title>Limimaricola sediminis sp. nov., isolated from an intertidal sediment.</title>
        <authorList>
            <person name="Shao X."/>
        </authorList>
    </citation>
    <scope>NUCLEOTIDE SEQUENCE</scope>
    <source>
        <strain evidence="3">ASW11-118</strain>
    </source>
</reference>
<dbReference type="GO" id="GO:0033354">
    <property type="term" value="P:chlorophyll cycle"/>
    <property type="evidence" value="ECO:0007669"/>
    <property type="project" value="TreeGrafter"/>
</dbReference>
<sequence length="410" mass="43515">MTSKAEFLTRVERGDLCSGCGGCALASEGAIEMGLSAPGFLRPVQRAAIPEETDRRIAAICPGLGQTLDRQATHDDVLWGPYEEMRTGWASAPELRHAASSGGALSAVLGWLIESGKVEAAVHVAADSDRPTANRVTVSRDAAEIKAAAGSRYAPSAPLAALGSLIARGGRYAFVGKPCDIVALRALARQDARIDACFPVMLSFFCAGVPSLAGADAVLAALGTTPDQVSGFRYRGNGWPGEATATLRDGTARSMSYHDSWGKILSGHVQRRCKICPDGTGKEADLVCADAWQSDARGYPLFTEQEGVSLVVARTPLGRDLMAGAEAAGALTTEGFDVTTLDRMQPGQSGRRRAVLARLAGLRLAGRPIPRYRGLRLAEMARSNTVKGNLRNMLGMFKRVVGTSRRRRKF</sequence>
<keyword evidence="4" id="KW-1185">Reference proteome</keyword>
<dbReference type="GO" id="GO:0090415">
    <property type="term" value="F:7-hydroxymethyl chlorophyll a reductase activity"/>
    <property type="evidence" value="ECO:0007669"/>
    <property type="project" value="TreeGrafter"/>
</dbReference>
<organism evidence="3 4">
    <name type="scientific">Limimaricola litoreus</name>
    <dbReference type="NCBI Taxonomy" id="2955316"/>
    <lineage>
        <taxon>Bacteria</taxon>
        <taxon>Pseudomonadati</taxon>
        <taxon>Pseudomonadota</taxon>
        <taxon>Alphaproteobacteria</taxon>
        <taxon>Rhodobacterales</taxon>
        <taxon>Paracoccaceae</taxon>
        <taxon>Limimaricola</taxon>
    </lineage>
</organism>
<dbReference type="RefSeq" id="WP_253334281.1">
    <property type="nucleotide sequence ID" value="NZ_JAMYXC010000259.1"/>
</dbReference>
<dbReference type="PANTHER" id="PTHR31332">
    <property type="entry name" value="7-HYDROXYMETHYL CHLOROPHYLL A REDUCTASE, CHLOROPLASTIC"/>
    <property type="match status" value="1"/>
</dbReference>
<proteinExistence type="predicted"/>
<dbReference type="InterPro" id="IPR045220">
    <property type="entry name" value="FRHB/FDHB/HCAR-like"/>
</dbReference>
<feature type="domain" description="Coenzyme F420 hydrogenase/dehydrogenase beta subunit C-terminal" evidence="2">
    <location>
        <begin position="171"/>
        <end position="336"/>
    </location>
</feature>
<dbReference type="InterPro" id="IPR007525">
    <property type="entry name" value="FrhB_FdhB_C"/>
</dbReference>
<evidence type="ECO:0000313" key="3">
    <source>
        <dbReference type="EMBL" id="MCP1170039.1"/>
    </source>
</evidence>
<dbReference type="Pfam" id="PF04432">
    <property type="entry name" value="FrhB_FdhB_C"/>
    <property type="match status" value="1"/>
</dbReference>
<protein>
    <submittedName>
        <fullName evidence="3">Coenzyme F420 hydrogenase/dehydrogenase, beta subunit C-terminal domain</fullName>
    </submittedName>
</protein>
<dbReference type="Proteomes" id="UP001139477">
    <property type="component" value="Unassembled WGS sequence"/>
</dbReference>
<evidence type="ECO:0000259" key="1">
    <source>
        <dbReference type="Pfam" id="PF04422"/>
    </source>
</evidence>
<dbReference type="EMBL" id="JAMYXC010000259">
    <property type="protein sequence ID" value="MCP1170039.1"/>
    <property type="molecule type" value="Genomic_DNA"/>
</dbReference>
<dbReference type="AlphaFoldDB" id="A0A9X2JQK1"/>
<name>A0A9X2JQK1_9RHOB</name>
<dbReference type="Pfam" id="PF04422">
    <property type="entry name" value="FrhB_FdhB_N"/>
    <property type="match status" value="1"/>
</dbReference>
<accession>A0A9X2JQK1</accession>
<evidence type="ECO:0000259" key="2">
    <source>
        <dbReference type="Pfam" id="PF04432"/>
    </source>
</evidence>
<feature type="domain" description="Coenzyme F420 hydrogenase/dehydrogenase beta subunit N-terminal" evidence="1">
    <location>
        <begin position="87"/>
        <end position="161"/>
    </location>
</feature>
<comment type="caution">
    <text evidence="3">The sequence shown here is derived from an EMBL/GenBank/DDBJ whole genome shotgun (WGS) entry which is preliminary data.</text>
</comment>
<dbReference type="PANTHER" id="PTHR31332:SF0">
    <property type="entry name" value="7-HYDROXYMETHYL CHLOROPHYLL A REDUCTASE, CHLOROPLASTIC"/>
    <property type="match status" value="1"/>
</dbReference>